<feature type="transmembrane region" description="Helical" evidence="5">
    <location>
        <begin position="81"/>
        <end position="105"/>
    </location>
</feature>
<dbReference type="GO" id="GO:1905515">
    <property type="term" value="P:non-motile cilium assembly"/>
    <property type="evidence" value="ECO:0007669"/>
    <property type="project" value="TreeGrafter"/>
</dbReference>
<evidence type="ECO:0000256" key="5">
    <source>
        <dbReference type="SAM" id="Phobius"/>
    </source>
</evidence>
<feature type="transmembrane region" description="Helical" evidence="5">
    <location>
        <begin position="46"/>
        <end position="69"/>
    </location>
</feature>
<evidence type="ECO:0000313" key="6">
    <source>
        <dbReference type="EMBL" id="KAK4474311.1"/>
    </source>
</evidence>
<reference evidence="6" key="2">
    <citation type="journal article" date="2023" name="Infect Dis Poverty">
        <title>Chromosome-scale genome of the human blood fluke Schistosoma mekongi and its implications for public health.</title>
        <authorList>
            <person name="Zhou M."/>
            <person name="Xu L."/>
            <person name="Xu D."/>
            <person name="Chen W."/>
            <person name="Khan J."/>
            <person name="Hu Y."/>
            <person name="Huang H."/>
            <person name="Wei H."/>
            <person name="Zhang Y."/>
            <person name="Chusongsang P."/>
            <person name="Tanasarnprasert K."/>
            <person name="Hu X."/>
            <person name="Limpanont Y."/>
            <person name="Lv Z."/>
        </authorList>
    </citation>
    <scope>NUCLEOTIDE SEQUENCE</scope>
    <source>
        <strain evidence="6">LV_2022a</strain>
    </source>
</reference>
<dbReference type="GO" id="GO:0016020">
    <property type="term" value="C:membrane"/>
    <property type="evidence" value="ECO:0007669"/>
    <property type="project" value="UniProtKB-SubCell"/>
</dbReference>
<dbReference type="PANTHER" id="PTHR13531">
    <property type="entry name" value="GEO07735P1-RELATED-RELATED"/>
    <property type="match status" value="1"/>
</dbReference>
<gene>
    <name evidence="6" type="ORF">MN116_000396</name>
</gene>
<keyword evidence="3 5" id="KW-1133">Transmembrane helix</keyword>
<keyword evidence="7" id="KW-1185">Reference proteome</keyword>
<proteinExistence type="predicted"/>
<dbReference type="EMBL" id="JALJAT010000001">
    <property type="protein sequence ID" value="KAK4474311.1"/>
    <property type="molecule type" value="Genomic_DNA"/>
</dbReference>
<protein>
    <recommendedName>
        <fullName evidence="8">Transmembrane protein</fullName>
    </recommendedName>
</protein>
<dbReference type="Pfam" id="PF09799">
    <property type="entry name" value="Transmemb_17"/>
    <property type="match status" value="1"/>
</dbReference>
<dbReference type="GO" id="GO:0035869">
    <property type="term" value="C:ciliary transition zone"/>
    <property type="evidence" value="ECO:0007669"/>
    <property type="project" value="TreeGrafter"/>
</dbReference>
<dbReference type="PANTHER" id="PTHR13531:SF0">
    <property type="entry name" value="GEO07735P1-RELATED"/>
    <property type="match status" value="1"/>
</dbReference>
<evidence type="ECO:0000313" key="7">
    <source>
        <dbReference type="Proteomes" id="UP001292079"/>
    </source>
</evidence>
<comment type="caution">
    <text evidence="6">The sequence shown here is derived from an EMBL/GenBank/DDBJ whole genome shotgun (WGS) entry which is preliminary data.</text>
</comment>
<evidence type="ECO:0000256" key="3">
    <source>
        <dbReference type="ARBA" id="ARBA00022989"/>
    </source>
</evidence>
<organism evidence="6 7">
    <name type="scientific">Schistosoma mekongi</name>
    <name type="common">Parasitic worm</name>
    <dbReference type="NCBI Taxonomy" id="38744"/>
    <lineage>
        <taxon>Eukaryota</taxon>
        <taxon>Metazoa</taxon>
        <taxon>Spiralia</taxon>
        <taxon>Lophotrochozoa</taxon>
        <taxon>Platyhelminthes</taxon>
        <taxon>Trematoda</taxon>
        <taxon>Digenea</taxon>
        <taxon>Strigeidida</taxon>
        <taxon>Schistosomatoidea</taxon>
        <taxon>Schistosomatidae</taxon>
        <taxon>Schistosoma</taxon>
    </lineage>
</organism>
<evidence type="ECO:0000256" key="1">
    <source>
        <dbReference type="ARBA" id="ARBA00004141"/>
    </source>
</evidence>
<accession>A0AAE2D7K1</accession>
<keyword evidence="4 5" id="KW-0472">Membrane</keyword>
<dbReference type="InterPro" id="IPR019184">
    <property type="entry name" value="Uncharacterised_TM-17"/>
</dbReference>
<feature type="transmembrane region" description="Helical" evidence="5">
    <location>
        <begin position="21"/>
        <end position="40"/>
    </location>
</feature>
<dbReference type="Proteomes" id="UP001292079">
    <property type="component" value="Unassembled WGS sequence"/>
</dbReference>
<feature type="transmembrane region" description="Helical" evidence="5">
    <location>
        <begin position="111"/>
        <end position="133"/>
    </location>
</feature>
<keyword evidence="2 5" id="KW-0812">Transmembrane</keyword>
<sequence>MSKKSVGKPSVVFQLSIEMSKFVLILFAFSQLAVFIYKFFNLPYKSLEMFCEMLILSSMFLLDYVRLYICSVANRSQSSMLLATSYLLLGICVTFCVWLIMWQLFTIKLEIYFISVLLIFYGLNFCTGIHGFISFTSKI</sequence>
<reference evidence="6" key="1">
    <citation type="submission" date="2022-04" db="EMBL/GenBank/DDBJ databases">
        <authorList>
            <person name="Xu L."/>
            <person name="Lv Z."/>
        </authorList>
    </citation>
    <scope>NUCLEOTIDE SEQUENCE</scope>
    <source>
        <strain evidence="6">LV_2022a</strain>
    </source>
</reference>
<comment type="subcellular location">
    <subcellularLocation>
        <location evidence="1">Membrane</location>
        <topology evidence="1">Multi-pass membrane protein</topology>
    </subcellularLocation>
</comment>
<evidence type="ECO:0000256" key="4">
    <source>
        <dbReference type="ARBA" id="ARBA00023136"/>
    </source>
</evidence>
<dbReference type="AlphaFoldDB" id="A0AAE2D7K1"/>
<evidence type="ECO:0008006" key="8">
    <source>
        <dbReference type="Google" id="ProtNLM"/>
    </source>
</evidence>
<evidence type="ECO:0000256" key="2">
    <source>
        <dbReference type="ARBA" id="ARBA00022692"/>
    </source>
</evidence>
<name>A0AAE2D7K1_SCHME</name>